<name>A0ACC2T8R6_9FUNG</name>
<dbReference type="EMBL" id="QTSX02003553">
    <property type="protein sequence ID" value="KAJ9071023.1"/>
    <property type="molecule type" value="Genomic_DNA"/>
</dbReference>
<organism evidence="1 2">
    <name type="scientific">Entomophthora muscae</name>
    <dbReference type="NCBI Taxonomy" id="34485"/>
    <lineage>
        <taxon>Eukaryota</taxon>
        <taxon>Fungi</taxon>
        <taxon>Fungi incertae sedis</taxon>
        <taxon>Zoopagomycota</taxon>
        <taxon>Entomophthoromycotina</taxon>
        <taxon>Entomophthoromycetes</taxon>
        <taxon>Entomophthorales</taxon>
        <taxon>Entomophthoraceae</taxon>
        <taxon>Entomophthora</taxon>
    </lineage>
</organism>
<accession>A0ACC2T8R6</accession>
<proteinExistence type="predicted"/>
<gene>
    <name evidence="1" type="ORF">DSO57_1001271</name>
</gene>
<reference evidence="1" key="1">
    <citation type="submission" date="2022-04" db="EMBL/GenBank/DDBJ databases">
        <title>Genome of the entomopathogenic fungus Entomophthora muscae.</title>
        <authorList>
            <person name="Elya C."/>
            <person name="Lovett B.R."/>
            <person name="Lee E."/>
            <person name="Macias A.M."/>
            <person name="Hajek A.E."/>
            <person name="De Bivort B.L."/>
            <person name="Kasson M.T."/>
            <person name="De Fine Licht H.H."/>
            <person name="Stajich J.E."/>
        </authorList>
    </citation>
    <scope>NUCLEOTIDE SEQUENCE</scope>
    <source>
        <strain evidence="1">Berkeley</strain>
    </source>
</reference>
<protein>
    <submittedName>
        <fullName evidence="1">Uncharacterized protein</fullName>
    </submittedName>
</protein>
<comment type="caution">
    <text evidence="1">The sequence shown here is derived from an EMBL/GenBank/DDBJ whole genome shotgun (WGS) entry which is preliminary data.</text>
</comment>
<evidence type="ECO:0000313" key="2">
    <source>
        <dbReference type="Proteomes" id="UP001165960"/>
    </source>
</evidence>
<evidence type="ECO:0000313" key="1">
    <source>
        <dbReference type="EMBL" id="KAJ9071023.1"/>
    </source>
</evidence>
<keyword evidence="2" id="KW-1185">Reference proteome</keyword>
<sequence length="223" mass="25404">MAFRHPVVPYHHAFYTQEKTTFANSNRESNMSSSFQFVLPDEFASTFTWSGAPLSFAEYHSYHPQPNPHKINCQYHDKFKKKGGCFVKVTEGYKVSKLIRSPPKTCTGTGLCHISATFPANPTFSENFRSSLSFSKLLKMADINPTLPLFNPHVNFNQTITMTFEGPGTREIWFKPISWSVTGFYRSTESKDAKGQQCYVSLDFPLSVANYPDFIYSLIDPNF</sequence>
<dbReference type="Proteomes" id="UP001165960">
    <property type="component" value="Unassembled WGS sequence"/>
</dbReference>